<dbReference type="EnsemblPlants" id="QL06p010273:mrna">
    <property type="protein sequence ID" value="QL06p010273:mrna"/>
    <property type="gene ID" value="QL06p010273"/>
</dbReference>
<dbReference type="InterPro" id="IPR058546">
    <property type="entry name" value="RPS4B/Roq1-like_LRR"/>
</dbReference>
<feature type="domain" description="Disease resistance protein RPS4B/Roq1-like leucine-rich repeats" evidence="4">
    <location>
        <begin position="345"/>
        <end position="530"/>
    </location>
</feature>
<dbReference type="AlphaFoldDB" id="A0A7N2R684"/>
<evidence type="ECO:0000313" key="6">
    <source>
        <dbReference type="Proteomes" id="UP000594261"/>
    </source>
</evidence>
<dbReference type="SUPFAM" id="SSF52540">
    <property type="entry name" value="P-loop containing nucleoside triphosphate hydrolases"/>
    <property type="match status" value="1"/>
</dbReference>
<reference evidence="5 6" key="1">
    <citation type="journal article" date="2016" name="G3 (Bethesda)">
        <title>First Draft Assembly and Annotation of the Genome of a California Endemic Oak Quercus lobata Nee (Fagaceae).</title>
        <authorList>
            <person name="Sork V.L."/>
            <person name="Fitz-Gibbon S.T."/>
            <person name="Puiu D."/>
            <person name="Crepeau M."/>
            <person name="Gugger P.F."/>
            <person name="Sherman R."/>
            <person name="Stevens K."/>
            <person name="Langley C.H."/>
            <person name="Pellegrini M."/>
            <person name="Salzberg S.L."/>
        </authorList>
    </citation>
    <scope>NUCLEOTIDE SEQUENCE [LARGE SCALE GENOMIC DNA]</scope>
    <source>
        <strain evidence="5 6">cv. SW786</strain>
    </source>
</reference>
<dbReference type="Pfam" id="PF23282">
    <property type="entry name" value="WHD_ROQ1"/>
    <property type="match status" value="1"/>
</dbReference>
<dbReference type="InterPro" id="IPR058192">
    <property type="entry name" value="WHD_ROQ1-like"/>
</dbReference>
<keyword evidence="1" id="KW-0677">Repeat</keyword>
<dbReference type="InterPro" id="IPR044974">
    <property type="entry name" value="Disease_R_plants"/>
</dbReference>
<dbReference type="InterPro" id="IPR027417">
    <property type="entry name" value="P-loop_NTPase"/>
</dbReference>
<dbReference type="OMA" id="PEWFDHI"/>
<dbReference type="Gramene" id="QL06p010273:mrna">
    <property type="protein sequence ID" value="QL06p010273:mrna"/>
    <property type="gene ID" value="QL06p010273"/>
</dbReference>
<protein>
    <submittedName>
        <fullName evidence="5">Uncharacterized protein</fullName>
    </submittedName>
</protein>
<dbReference type="InterPro" id="IPR042197">
    <property type="entry name" value="Apaf_helical"/>
</dbReference>
<evidence type="ECO:0000259" key="3">
    <source>
        <dbReference type="Pfam" id="PF23282"/>
    </source>
</evidence>
<reference evidence="5" key="2">
    <citation type="submission" date="2021-01" db="UniProtKB">
        <authorList>
            <consortium name="EnsemblPlants"/>
        </authorList>
    </citation>
    <scope>IDENTIFICATION</scope>
</reference>
<sequence length="833" mass="94778">MGPDDAKELFIQHAFGSNKPETTYLQLAEKIICFAYGLPLALQIMGSDLCGRSLLEWESALKKYEKIPNKEILEILKISYEGLDQTEQDIFLDIACFLKGQKKDFVLNILEACDLYPNFGIPKLIDKCLITIEQYGILSMHDLVEQMGKEIALQESKVPGERTRIWQYEDARNVLIGNTGSGKIQGIMLQSPELELEELKLHPQAFRRMENIKFFIVKNVRIGSQLEYFPNGIRLLDWPFYSSSLPSNFCPRQLVCLNMPHSYNNMEKLFKQEFPLEMLKEINFSHCNSIKKIPKLWAPNLKTLNLDSCKNLVEVHESVGLLDKLKTWNLTSCHELQTLPRILNLKSLEHFDLRFCGRLEKFPDIHQEMKCLKRMLLFGSGIKELPSSIGYLIQLKALNLLACPNLREIPGSIYKLQKLESFGLASNILRPTSNSFDDSFGYGFVNLKSLNLIGNHRIELDFMESQYFPALENLLLSVKNIVTVPKSFSRLPRLRQLHLLNCRRLREFQGLPRSLSYLELRACRSWDQQSSRKIFSQAIENFANFKQMGEIQGISADPQSSTGLSHQLPIVTPSLSDDLESETAIFACEFVLPAFKIPKIFNHQSIGNSISFLVGRKFSNPFAVCVALTLGKEKFSFAIYLSINCCEETLYHWHESRFNYQEREPLWLLTLSHRKLQKYLSDSNLSEQNEVKVICKIEKWNEISSSYETINPTDMDHSVSSKEGYLGHSMETTNAGFESGLEGFHGDLNLSLSVPNVSELPAFIPLNDGSDLSSLENESEAGERESDFGLVETDSALGSTVGDGFHLGSSSKRTTSWSKFKKFSRSFFACSSS</sequence>
<keyword evidence="2" id="KW-0611">Plant defense</keyword>
<name>A0A7N2R684_QUELO</name>
<organism evidence="5 6">
    <name type="scientific">Quercus lobata</name>
    <name type="common">Valley oak</name>
    <dbReference type="NCBI Taxonomy" id="97700"/>
    <lineage>
        <taxon>Eukaryota</taxon>
        <taxon>Viridiplantae</taxon>
        <taxon>Streptophyta</taxon>
        <taxon>Embryophyta</taxon>
        <taxon>Tracheophyta</taxon>
        <taxon>Spermatophyta</taxon>
        <taxon>Magnoliopsida</taxon>
        <taxon>eudicotyledons</taxon>
        <taxon>Gunneridae</taxon>
        <taxon>Pentapetalae</taxon>
        <taxon>rosids</taxon>
        <taxon>fabids</taxon>
        <taxon>Fagales</taxon>
        <taxon>Fagaceae</taxon>
        <taxon>Quercus</taxon>
    </lineage>
</organism>
<dbReference type="Gene3D" id="3.80.10.10">
    <property type="entry name" value="Ribonuclease Inhibitor"/>
    <property type="match status" value="2"/>
</dbReference>
<dbReference type="EMBL" id="LRBV02000006">
    <property type="status" value="NOT_ANNOTATED_CDS"/>
    <property type="molecule type" value="Genomic_DNA"/>
</dbReference>
<dbReference type="SUPFAM" id="SSF46785">
    <property type="entry name" value="Winged helix' DNA-binding domain"/>
    <property type="match status" value="1"/>
</dbReference>
<dbReference type="InterPro" id="IPR032675">
    <property type="entry name" value="LRR_dom_sf"/>
</dbReference>
<dbReference type="Proteomes" id="UP000594261">
    <property type="component" value="Chromosome 6"/>
</dbReference>
<dbReference type="GO" id="GO:0006952">
    <property type="term" value="P:defense response"/>
    <property type="evidence" value="ECO:0007669"/>
    <property type="project" value="InterPro"/>
</dbReference>
<keyword evidence="6" id="KW-1185">Reference proteome</keyword>
<dbReference type="InParanoid" id="A0A7N2R684"/>
<dbReference type="Gene3D" id="1.10.8.430">
    <property type="entry name" value="Helical domain of apoptotic protease-activating factors"/>
    <property type="match status" value="1"/>
</dbReference>
<evidence type="ECO:0000256" key="1">
    <source>
        <dbReference type="ARBA" id="ARBA00022737"/>
    </source>
</evidence>
<dbReference type="InterPro" id="IPR036390">
    <property type="entry name" value="WH_DNA-bd_sf"/>
</dbReference>
<evidence type="ECO:0000313" key="5">
    <source>
        <dbReference type="EnsemblPlants" id="QL06p010273:mrna"/>
    </source>
</evidence>
<dbReference type="PANTHER" id="PTHR11017:SF568">
    <property type="entry name" value="ADP-RIBOSYL CYCLASE_CYCLIC ADP-RIBOSE HYDROLASE"/>
    <property type="match status" value="1"/>
</dbReference>
<proteinExistence type="predicted"/>
<dbReference type="SUPFAM" id="SSF52058">
    <property type="entry name" value="L domain-like"/>
    <property type="match status" value="1"/>
</dbReference>
<accession>A0A7N2R684</accession>
<dbReference type="Pfam" id="PF23286">
    <property type="entry name" value="LRR_13"/>
    <property type="match status" value="1"/>
</dbReference>
<evidence type="ECO:0000259" key="4">
    <source>
        <dbReference type="Pfam" id="PF23286"/>
    </source>
</evidence>
<feature type="domain" description="Disease resistance protein Roq1-like winged-helix" evidence="3">
    <location>
        <begin position="85"/>
        <end position="153"/>
    </location>
</feature>
<evidence type="ECO:0000256" key="2">
    <source>
        <dbReference type="ARBA" id="ARBA00022821"/>
    </source>
</evidence>
<dbReference type="PANTHER" id="PTHR11017">
    <property type="entry name" value="LEUCINE-RICH REPEAT-CONTAINING PROTEIN"/>
    <property type="match status" value="1"/>
</dbReference>